<evidence type="ECO:0000313" key="3">
    <source>
        <dbReference type="EMBL" id="RXJ60183.1"/>
    </source>
</evidence>
<dbReference type="GO" id="GO:0006562">
    <property type="term" value="P:L-proline catabolic process"/>
    <property type="evidence" value="ECO:0007669"/>
    <property type="project" value="UniProtKB-ARBA"/>
</dbReference>
<protein>
    <recommendedName>
        <fullName evidence="2">Proline dehydrogenase domain-containing protein</fullName>
    </recommendedName>
</protein>
<comment type="caution">
    <text evidence="3">The sequence shown here is derived from an EMBL/GenBank/DDBJ whole genome shotgun (WGS) entry which is preliminary data.</text>
</comment>
<reference evidence="3 4" key="1">
    <citation type="submission" date="2017-10" db="EMBL/GenBank/DDBJ databases">
        <title>Genomics of the genus Arcobacter.</title>
        <authorList>
            <person name="Perez-Cataluna A."/>
            <person name="Figueras M.J."/>
        </authorList>
    </citation>
    <scope>NUCLEOTIDE SEQUENCE [LARGE SCALE GENOMIC DNA]</scope>
    <source>
        <strain evidence="3 4">CECT 8987</strain>
    </source>
</reference>
<organism evidence="3 4">
    <name type="scientific">Candidatus Marinarcus aquaticus</name>
    <dbReference type="NCBI Taxonomy" id="2044504"/>
    <lineage>
        <taxon>Bacteria</taxon>
        <taxon>Pseudomonadati</taxon>
        <taxon>Campylobacterota</taxon>
        <taxon>Epsilonproteobacteria</taxon>
        <taxon>Campylobacterales</taxon>
        <taxon>Arcobacteraceae</taxon>
        <taxon>Candidatus Marinarcus</taxon>
    </lineage>
</organism>
<keyword evidence="1" id="KW-0560">Oxidoreductase</keyword>
<gene>
    <name evidence="3" type="ORF">CRV04_04050</name>
</gene>
<dbReference type="EMBL" id="PDKN01000002">
    <property type="protein sequence ID" value="RXJ60183.1"/>
    <property type="molecule type" value="Genomic_DNA"/>
</dbReference>
<dbReference type="SUPFAM" id="SSF51730">
    <property type="entry name" value="FAD-linked oxidoreductase"/>
    <property type="match status" value="1"/>
</dbReference>
<proteinExistence type="predicted"/>
<dbReference type="Pfam" id="PF01619">
    <property type="entry name" value="Pro_dh"/>
    <property type="match status" value="1"/>
</dbReference>
<dbReference type="InterPro" id="IPR002872">
    <property type="entry name" value="Proline_DH_dom"/>
</dbReference>
<sequence>MHYDDELINETIALASSWQHQANRLHLEFDQEFYSIMNSIQKYPQDKIFLIELLEVIFATKSNKRIAHVLDYLIEKYGIADFFTKTQKALLFLFQHSTKNIPDVSVPFFQEYIKNEVKKLLVYESQLDEFLERKDYQEVKTTINLMHGLTMNELEAQRAIENYIRELGNPYVKAISVKISSIDSMMDLTDFDGSVERIVHKLTLIFRQAQKYTVNGCNKLVFIEMEESTTLPIIIESFKQLLNKEEFKNFKAGITLQAYLKVALEILENLILWMEKRHEKKGEKIIIRLVKGGSLQKEYTSCVLKPLPLATFENKIHTDTQFKKMARRLIEEQFCELCDVHIATHNIFDLAYIYCFAKQKRQLERLGFEMYEGINESLKIAIQNQSKEVITYSSVLLRDDFSNAIRFLVKRIHDLTSSCSFLSHAYRLQVDSDNWVEYKKQFLRSLQTDELNLEEEHFLCENEPVTDFRVAHNRTWLNSALQQYNEGNESLKNNEQTIEFETIQGVSLKLDIQQKIDWLEELIVNIANHRKEVVFALKKDVVTNDKEISLAIDVLHLFINALKVYGEEFEFNVVSKHYKIIIDESFAFNDIITLLVSVLMFEHTVILEGNRHIASLLAHLDRLFTQSQRLTKRFFCLYSMIKEHTAVDYVIQKNKRMKKVFYISDISNKELAIRTIFNSSLKNCLDYWGSIILLLQKDVYHDEKFLQRLTNSKNIKDKNILYNNKQIESICVNDVYEAVDLINTNPTYMSASIESLDEEEIEYFSKRCLNSHLYVNKTLECESKYTLYDMFNHIDFYLPKESFECLHYFGFFTHVNALQRQSTEVKKTQTLLDDLIYLTPFFKDELKAVACSYEQAYQTIFHQEHEFRHFQIEKSVIRYIKLNRILLVFSDKDDIKSLLSRMIACRVVGIEFSIYCGNNEKLRMFCVQHRSTLFKKEEDLIEEDLKAGIELKVYDRVLSTSNIEPIEEIYMSLLIKPVNLDGRVELRNYFKEQRYYSLSHKYGIKTEQQKGHLC</sequence>
<dbReference type="Proteomes" id="UP000290657">
    <property type="component" value="Unassembled WGS sequence"/>
</dbReference>
<feature type="domain" description="Proline dehydrogenase" evidence="2">
    <location>
        <begin position="134"/>
        <end position="423"/>
    </location>
</feature>
<name>A0A4Q0XSY1_9BACT</name>
<dbReference type="OrthoDB" id="9762913at2"/>
<dbReference type="AlphaFoldDB" id="A0A4Q0XSY1"/>
<dbReference type="Gene3D" id="3.20.20.220">
    <property type="match status" value="1"/>
</dbReference>
<accession>A0A4Q0XSY1</accession>
<dbReference type="InterPro" id="IPR029041">
    <property type="entry name" value="FAD-linked_oxidoreductase-like"/>
</dbReference>
<evidence type="ECO:0000313" key="4">
    <source>
        <dbReference type="Proteomes" id="UP000290657"/>
    </source>
</evidence>
<evidence type="ECO:0000256" key="1">
    <source>
        <dbReference type="ARBA" id="ARBA00023002"/>
    </source>
</evidence>
<dbReference type="RefSeq" id="WP_128995532.1">
    <property type="nucleotide sequence ID" value="NZ_PDKN01000002.1"/>
</dbReference>
<keyword evidence="4" id="KW-1185">Reference proteome</keyword>
<evidence type="ECO:0000259" key="2">
    <source>
        <dbReference type="Pfam" id="PF01619"/>
    </source>
</evidence>
<dbReference type="GO" id="GO:0004657">
    <property type="term" value="F:proline dehydrogenase activity"/>
    <property type="evidence" value="ECO:0007669"/>
    <property type="project" value="UniProtKB-ARBA"/>
</dbReference>